<name>A0A1I2T7Z7_9BACT</name>
<keyword evidence="3" id="KW-1185">Reference proteome</keyword>
<dbReference type="AlphaFoldDB" id="A0A1I2T7Z7"/>
<protein>
    <submittedName>
        <fullName evidence="2">Putative beta-lactamase-inhibitor-like, PepSY-like</fullName>
    </submittedName>
</protein>
<organism evidence="2 3">
    <name type="scientific">Pontibacter chinhatensis</name>
    <dbReference type="NCBI Taxonomy" id="1436961"/>
    <lineage>
        <taxon>Bacteria</taxon>
        <taxon>Pseudomonadati</taxon>
        <taxon>Bacteroidota</taxon>
        <taxon>Cytophagia</taxon>
        <taxon>Cytophagales</taxon>
        <taxon>Hymenobacteraceae</taxon>
        <taxon>Pontibacter</taxon>
    </lineage>
</organism>
<feature type="domain" description="Putative beta-lactamase-inhibitor-like PepSY-like" evidence="1">
    <location>
        <begin position="70"/>
        <end position="140"/>
    </location>
</feature>
<dbReference type="InterPro" id="IPR021533">
    <property type="entry name" value="PepSY-like"/>
</dbReference>
<gene>
    <name evidence="2" type="ORF">SAMN05421739_10315</name>
</gene>
<dbReference type="EMBL" id="FOOT01000003">
    <property type="protein sequence ID" value="SFG61042.1"/>
    <property type="molecule type" value="Genomic_DNA"/>
</dbReference>
<dbReference type="STRING" id="1436961.SAMN05421739_10315"/>
<proteinExistence type="predicted"/>
<reference evidence="3" key="1">
    <citation type="submission" date="2016-10" db="EMBL/GenBank/DDBJ databases">
        <authorList>
            <person name="Varghese N."/>
            <person name="Submissions S."/>
        </authorList>
    </citation>
    <scope>NUCLEOTIDE SEQUENCE [LARGE SCALE GENOMIC DNA]</scope>
    <source>
        <strain evidence="3">LP51</strain>
    </source>
</reference>
<evidence type="ECO:0000313" key="2">
    <source>
        <dbReference type="EMBL" id="SFG61042.1"/>
    </source>
</evidence>
<dbReference type="Pfam" id="PF11396">
    <property type="entry name" value="PepSY_like"/>
    <property type="match status" value="1"/>
</dbReference>
<evidence type="ECO:0000259" key="1">
    <source>
        <dbReference type="Pfam" id="PF11396"/>
    </source>
</evidence>
<dbReference type="Proteomes" id="UP000198724">
    <property type="component" value="Unassembled WGS sequence"/>
</dbReference>
<dbReference type="SUPFAM" id="SSF160574">
    <property type="entry name" value="BT0923-like"/>
    <property type="match status" value="1"/>
</dbReference>
<evidence type="ECO:0000313" key="3">
    <source>
        <dbReference type="Proteomes" id="UP000198724"/>
    </source>
</evidence>
<dbReference type="Gene3D" id="3.10.450.360">
    <property type="match status" value="1"/>
</dbReference>
<accession>A0A1I2T7Z7</accession>
<dbReference type="RefSeq" id="WP_245756167.1">
    <property type="nucleotide sequence ID" value="NZ_FOOT01000003.1"/>
</dbReference>
<dbReference type="PROSITE" id="PS51257">
    <property type="entry name" value="PROKAR_LIPOPROTEIN"/>
    <property type="match status" value="1"/>
</dbReference>
<sequence length="150" mass="16925">MKSTAFAFLFLGSFLFACDDKDDDVKPDDVPAAVKESLISAFPNAQNIEWEKKAEDFEADFDQELVDYDALFNASGSLLKHKYDLPEAELPEEVKAGINQKYAGFRIDDADVLVQDGDTLYQVELEKDKQEHKLVFSADGQEQTGTPYWD</sequence>